<evidence type="ECO:0000313" key="2">
    <source>
        <dbReference type="EMBL" id="KAF2966854.1"/>
    </source>
</evidence>
<name>A0A7C8MVY1_9PEZI</name>
<evidence type="ECO:0000313" key="3">
    <source>
        <dbReference type="Proteomes" id="UP000481858"/>
    </source>
</evidence>
<protein>
    <submittedName>
        <fullName evidence="2">Uncharacterized protein</fullName>
    </submittedName>
</protein>
<reference evidence="2 3" key="1">
    <citation type="submission" date="2019-12" db="EMBL/GenBank/DDBJ databases">
        <title>Draft genome sequence of the ascomycete Xylaria multiplex DSM 110363.</title>
        <authorList>
            <person name="Buettner E."/>
            <person name="Kellner H."/>
        </authorList>
    </citation>
    <scope>NUCLEOTIDE SEQUENCE [LARGE SCALE GENOMIC DNA]</scope>
    <source>
        <strain evidence="2 3">DSM 110363</strain>
    </source>
</reference>
<dbReference type="AlphaFoldDB" id="A0A7C8MVY1"/>
<feature type="signal peptide" evidence="1">
    <location>
        <begin position="1"/>
        <end position="28"/>
    </location>
</feature>
<dbReference type="OrthoDB" id="4526039at2759"/>
<organism evidence="2 3">
    <name type="scientific">Xylaria multiplex</name>
    <dbReference type="NCBI Taxonomy" id="323545"/>
    <lineage>
        <taxon>Eukaryota</taxon>
        <taxon>Fungi</taxon>
        <taxon>Dikarya</taxon>
        <taxon>Ascomycota</taxon>
        <taxon>Pezizomycotina</taxon>
        <taxon>Sordariomycetes</taxon>
        <taxon>Xylariomycetidae</taxon>
        <taxon>Xylariales</taxon>
        <taxon>Xylariaceae</taxon>
        <taxon>Xylaria</taxon>
    </lineage>
</organism>
<keyword evidence="3" id="KW-1185">Reference proteome</keyword>
<accession>A0A7C8MVY1</accession>
<evidence type="ECO:0000256" key="1">
    <source>
        <dbReference type="SAM" id="SignalP"/>
    </source>
</evidence>
<dbReference type="InParanoid" id="A0A7C8MVY1"/>
<keyword evidence="1" id="KW-0732">Signal</keyword>
<comment type="caution">
    <text evidence="2">The sequence shown here is derived from an EMBL/GenBank/DDBJ whole genome shotgun (WGS) entry which is preliminary data.</text>
</comment>
<feature type="chain" id="PRO_5028977910" evidence="1">
    <location>
        <begin position="29"/>
        <end position="336"/>
    </location>
</feature>
<dbReference type="EMBL" id="WUBL01000079">
    <property type="protein sequence ID" value="KAF2966854.1"/>
    <property type="molecule type" value="Genomic_DNA"/>
</dbReference>
<proteinExistence type="predicted"/>
<gene>
    <name evidence="2" type="ORF">GQX73_g6720</name>
</gene>
<sequence length="336" mass="35573">MHQNTRMHTLLYCLAAIAGISNIPATLAAESEDSIQLLQATGRYGPWQVPRAEFDTFLANHPNATGNYAIMGPNISASAESPFSGNESAIDGWSWSIVVSADLPLINTTWVPEDDGKGPFYYTGGKMTLNAPSSLLGPGGNLTVDDGWELCLFTWQIDDFPYSDKLRSDNGTCKSVLSDECIAEMKLAAASATVEGSCSCPIASSLPSCSRLGDAAKVFNNNCYGSPRNATDIRRWKEGKLETYAFGDATAHHLGNNTAYNNIGSLAFPALISFRNKDDINGVTDGSMTSLSCVRAVDAVAGSTVPGDAESSGNRLGTGAMTGIALALYGLWTLIL</sequence>
<dbReference type="Proteomes" id="UP000481858">
    <property type="component" value="Unassembled WGS sequence"/>
</dbReference>